<dbReference type="GeneID" id="24438153"/>
<dbReference type="Proteomes" id="UP000009168">
    <property type="component" value="Unassembled WGS sequence"/>
</dbReference>
<gene>
    <name evidence="2" type="ORF">TTHERM_000277258</name>
</gene>
<evidence type="ECO:0000313" key="2">
    <source>
        <dbReference type="EMBL" id="EWS73837.1"/>
    </source>
</evidence>
<dbReference type="InParanoid" id="W7X915"/>
<keyword evidence="1" id="KW-0175">Coiled coil</keyword>
<reference evidence="2" key="2">
    <citation type="submission" date="2014-02" db="EMBL/GenBank/DDBJ databases">
        <title>Annotation update of Tetrahymena thermophila SB210.</title>
        <authorList>
            <person name="Bidwell S."/>
            <person name="Michalis H.M."/>
            <person name="Zafar N."/>
            <person name="Joardar V."/>
            <person name="Miao W."/>
            <person name="Russ C."/>
            <person name="Eisen J."/>
            <person name="Wu M."/>
            <person name="Wu D."/>
            <person name="Nierman W."/>
            <person name="Orias E."/>
            <person name="Delcher A."/>
            <person name="Salzberg S."/>
            <person name="Coyne R."/>
        </authorList>
    </citation>
    <scope>NUCLEOTIDE SEQUENCE</scope>
    <source>
        <strain evidence="2">SB210</strain>
    </source>
</reference>
<organism evidence="2 3">
    <name type="scientific">Tetrahymena thermophila (strain SB210)</name>
    <dbReference type="NCBI Taxonomy" id="312017"/>
    <lineage>
        <taxon>Eukaryota</taxon>
        <taxon>Sar</taxon>
        <taxon>Alveolata</taxon>
        <taxon>Ciliophora</taxon>
        <taxon>Intramacronucleata</taxon>
        <taxon>Oligohymenophorea</taxon>
        <taxon>Hymenostomatida</taxon>
        <taxon>Tetrahymenina</taxon>
        <taxon>Tetrahymenidae</taxon>
        <taxon>Tetrahymena</taxon>
    </lineage>
</organism>
<dbReference type="AlphaFoldDB" id="W7X915"/>
<protein>
    <submittedName>
        <fullName evidence="2">Uncharacterized protein</fullName>
    </submittedName>
</protein>
<proteinExistence type="predicted"/>
<accession>W7X915</accession>
<feature type="coiled-coil region" evidence="1">
    <location>
        <begin position="2"/>
        <end position="52"/>
    </location>
</feature>
<keyword evidence="3" id="KW-1185">Reference proteome</keyword>
<evidence type="ECO:0000313" key="3">
    <source>
        <dbReference type="Proteomes" id="UP000009168"/>
    </source>
</evidence>
<sequence>MNERINQQVIKAKVENEKMRQINNQTKNKFKKAQAEKKKEKQIKQIKSQQINQRVNYYVLNQFLYSKISKSKTKNSFYQRKIFKFDRLVHFPKLEPKKDRPFSLIVIPLLNIEEKKEQIRQLEGKNEVKSLNNKQLIINKSKSQK</sequence>
<dbReference type="RefSeq" id="XP_012653584.1">
    <property type="nucleotide sequence ID" value="XM_012798130.1"/>
</dbReference>
<reference evidence="2" key="1">
    <citation type="submission" date="2008-09" db="EMBL/GenBank/DDBJ databases">
        <authorList>
            <person name="Eisen J.A."/>
            <person name="Wu M."/>
            <person name="Wu D."/>
            <person name="Nierman W.C."/>
            <person name="Orias E."/>
            <person name="Delcher A.L."/>
            <person name="Salzberg S.L."/>
        </authorList>
    </citation>
    <scope>NUCLEOTIDE SEQUENCE</scope>
    <source>
        <strain evidence="2">SB210</strain>
    </source>
</reference>
<dbReference type="EMBL" id="GG662656">
    <property type="protein sequence ID" value="EWS73837.1"/>
    <property type="molecule type" value="Genomic_DNA"/>
</dbReference>
<name>W7X915_TETTS</name>
<dbReference type="KEGG" id="tet:TTHERM_000277258"/>
<evidence type="ECO:0000256" key="1">
    <source>
        <dbReference type="SAM" id="Coils"/>
    </source>
</evidence>